<dbReference type="EMBL" id="CM056818">
    <property type="protein sequence ID" value="KAJ8622426.1"/>
    <property type="molecule type" value="Genomic_DNA"/>
</dbReference>
<evidence type="ECO:0000313" key="2">
    <source>
        <dbReference type="Proteomes" id="UP001234297"/>
    </source>
</evidence>
<keyword evidence="2" id="KW-1185">Reference proteome</keyword>
<protein>
    <submittedName>
        <fullName evidence="1">Uncharacterized protein</fullName>
    </submittedName>
</protein>
<organism evidence="1 2">
    <name type="scientific">Persea americana</name>
    <name type="common">Avocado</name>
    <dbReference type="NCBI Taxonomy" id="3435"/>
    <lineage>
        <taxon>Eukaryota</taxon>
        <taxon>Viridiplantae</taxon>
        <taxon>Streptophyta</taxon>
        <taxon>Embryophyta</taxon>
        <taxon>Tracheophyta</taxon>
        <taxon>Spermatophyta</taxon>
        <taxon>Magnoliopsida</taxon>
        <taxon>Magnoliidae</taxon>
        <taxon>Laurales</taxon>
        <taxon>Lauraceae</taxon>
        <taxon>Persea</taxon>
    </lineage>
</organism>
<sequence>MGSIFSSLFGVTSVYNEIFLAAEENEAALAVCMSVGKRFISASKEEEEEEEEGEEAHFSLHQPPGT</sequence>
<gene>
    <name evidence="1" type="ORF">MRB53_030955</name>
</gene>
<proteinExistence type="predicted"/>
<evidence type="ECO:0000313" key="1">
    <source>
        <dbReference type="EMBL" id="KAJ8622426.1"/>
    </source>
</evidence>
<reference evidence="1 2" key="1">
    <citation type="journal article" date="2022" name="Hortic Res">
        <title>A haplotype resolved chromosomal level avocado genome allows analysis of novel avocado genes.</title>
        <authorList>
            <person name="Nath O."/>
            <person name="Fletcher S.J."/>
            <person name="Hayward A."/>
            <person name="Shaw L.M."/>
            <person name="Masouleh A.K."/>
            <person name="Furtado A."/>
            <person name="Henry R.J."/>
            <person name="Mitter N."/>
        </authorList>
    </citation>
    <scope>NUCLEOTIDE SEQUENCE [LARGE SCALE GENOMIC DNA]</scope>
    <source>
        <strain evidence="2">cv. Hass</strain>
    </source>
</reference>
<dbReference type="Proteomes" id="UP001234297">
    <property type="component" value="Chromosome 10"/>
</dbReference>
<name>A0ACC2KMT6_PERAE</name>
<comment type="caution">
    <text evidence="1">The sequence shown here is derived from an EMBL/GenBank/DDBJ whole genome shotgun (WGS) entry which is preliminary data.</text>
</comment>
<accession>A0ACC2KMT6</accession>